<dbReference type="InterPro" id="IPR029034">
    <property type="entry name" value="Cystine-knot_cytokine"/>
</dbReference>
<comment type="similarity">
    <text evidence="2 4">Belongs to the TGF-beta family.</text>
</comment>
<proteinExistence type="inferred from homology"/>
<name>A0A2T7PBG7_POMCA</name>
<evidence type="ECO:0000256" key="3">
    <source>
        <dbReference type="ARBA" id="ARBA00022525"/>
    </source>
</evidence>
<dbReference type="PROSITE" id="PS51362">
    <property type="entry name" value="TGF_BETA_2"/>
    <property type="match status" value="1"/>
</dbReference>
<organism evidence="7 8">
    <name type="scientific">Pomacea canaliculata</name>
    <name type="common">Golden apple snail</name>
    <dbReference type="NCBI Taxonomy" id="400727"/>
    <lineage>
        <taxon>Eukaryota</taxon>
        <taxon>Metazoa</taxon>
        <taxon>Spiralia</taxon>
        <taxon>Lophotrochozoa</taxon>
        <taxon>Mollusca</taxon>
        <taxon>Gastropoda</taxon>
        <taxon>Caenogastropoda</taxon>
        <taxon>Architaenioglossa</taxon>
        <taxon>Ampullarioidea</taxon>
        <taxon>Ampullariidae</taxon>
        <taxon>Pomacea</taxon>
    </lineage>
</organism>
<protein>
    <recommendedName>
        <fullName evidence="6">TGF-beta family profile domain-containing protein</fullName>
    </recommendedName>
</protein>
<dbReference type="OrthoDB" id="6161404at2759"/>
<dbReference type="Gene3D" id="2.10.90.10">
    <property type="entry name" value="Cystine-knot cytokines"/>
    <property type="match status" value="1"/>
</dbReference>
<comment type="subcellular location">
    <subcellularLocation>
        <location evidence="1">Secreted</location>
    </subcellularLocation>
</comment>
<feature type="region of interest" description="Disordered" evidence="5">
    <location>
        <begin position="144"/>
        <end position="259"/>
    </location>
</feature>
<keyword evidence="3" id="KW-0964">Secreted</keyword>
<dbReference type="GO" id="GO:0008083">
    <property type="term" value="F:growth factor activity"/>
    <property type="evidence" value="ECO:0007669"/>
    <property type="project" value="UniProtKB-KW"/>
</dbReference>
<dbReference type="GO" id="GO:0005125">
    <property type="term" value="F:cytokine activity"/>
    <property type="evidence" value="ECO:0007669"/>
    <property type="project" value="TreeGrafter"/>
</dbReference>
<feature type="region of interest" description="Disordered" evidence="5">
    <location>
        <begin position="297"/>
        <end position="338"/>
    </location>
</feature>
<feature type="compositionally biased region" description="Basic and acidic residues" evidence="5">
    <location>
        <begin position="197"/>
        <end position="219"/>
    </location>
</feature>
<feature type="compositionally biased region" description="Basic residues" evidence="5">
    <location>
        <begin position="171"/>
        <end position="181"/>
    </location>
</feature>
<dbReference type="GO" id="GO:0005615">
    <property type="term" value="C:extracellular space"/>
    <property type="evidence" value="ECO:0007669"/>
    <property type="project" value="TreeGrafter"/>
</dbReference>
<evidence type="ECO:0000313" key="8">
    <source>
        <dbReference type="Proteomes" id="UP000245119"/>
    </source>
</evidence>
<evidence type="ECO:0000256" key="4">
    <source>
        <dbReference type="RuleBase" id="RU000354"/>
    </source>
</evidence>
<dbReference type="Pfam" id="PF00019">
    <property type="entry name" value="TGF_beta"/>
    <property type="match status" value="1"/>
</dbReference>
<evidence type="ECO:0000259" key="6">
    <source>
        <dbReference type="PROSITE" id="PS51362"/>
    </source>
</evidence>
<feature type="compositionally biased region" description="Low complexity" evidence="5">
    <location>
        <begin position="297"/>
        <end position="308"/>
    </location>
</feature>
<evidence type="ECO:0000256" key="1">
    <source>
        <dbReference type="ARBA" id="ARBA00004613"/>
    </source>
</evidence>
<feature type="domain" description="TGF-beta family profile" evidence="6">
    <location>
        <begin position="240"/>
        <end position="370"/>
    </location>
</feature>
<dbReference type="STRING" id="400727.A0A2T7PBG7"/>
<dbReference type="InterPro" id="IPR015615">
    <property type="entry name" value="TGF-beta-rel"/>
</dbReference>
<reference evidence="7 8" key="1">
    <citation type="submission" date="2018-04" db="EMBL/GenBank/DDBJ databases">
        <title>The genome of golden apple snail Pomacea canaliculata provides insight into stress tolerance and invasive adaptation.</title>
        <authorList>
            <person name="Liu C."/>
            <person name="Liu B."/>
            <person name="Ren Y."/>
            <person name="Zhang Y."/>
            <person name="Wang H."/>
            <person name="Li S."/>
            <person name="Jiang F."/>
            <person name="Yin L."/>
            <person name="Zhang G."/>
            <person name="Qian W."/>
            <person name="Fan W."/>
        </authorList>
    </citation>
    <scope>NUCLEOTIDE SEQUENCE [LARGE SCALE GENOMIC DNA]</scope>
    <source>
        <strain evidence="7">SZHN2017</strain>
        <tissue evidence="7">Muscle</tissue>
    </source>
</reference>
<dbReference type="Proteomes" id="UP000245119">
    <property type="component" value="Linkage Group LG5"/>
</dbReference>
<dbReference type="CDD" id="cd08698">
    <property type="entry name" value="TGF_beta_SF"/>
    <property type="match status" value="1"/>
</dbReference>
<dbReference type="PANTHER" id="PTHR11848">
    <property type="entry name" value="TGF-BETA FAMILY"/>
    <property type="match status" value="1"/>
</dbReference>
<gene>
    <name evidence="7" type="ORF">C0Q70_10031</name>
</gene>
<evidence type="ECO:0000256" key="5">
    <source>
        <dbReference type="SAM" id="MobiDB-lite"/>
    </source>
</evidence>
<feature type="compositionally biased region" description="Low complexity" evidence="5">
    <location>
        <begin position="223"/>
        <end position="251"/>
    </location>
</feature>
<dbReference type="InterPro" id="IPR001839">
    <property type="entry name" value="TGF-b_C"/>
</dbReference>
<accession>A0A2T7PBG7</accession>
<keyword evidence="4" id="KW-0339">Growth factor</keyword>
<comment type="caution">
    <text evidence="7">The sequence shown here is derived from an EMBL/GenBank/DDBJ whole genome shotgun (WGS) entry which is preliminary data.</text>
</comment>
<dbReference type="AlphaFoldDB" id="A0A2T7PBG7"/>
<dbReference type="SMART" id="SM00204">
    <property type="entry name" value="TGFB"/>
    <property type="match status" value="1"/>
</dbReference>
<sequence>MSKKHGWGDRPGKNILVFDLQRPDSTGVAKVNLWVYIWNKRNKNNRQRRKSKKGRLIKIRVFQIDERSPKGKRIAELRKHVQSSNWHRLSLPVSLVQSLPASENGTLKLRIRCKRCNHHTHLVMPSETTRCASNDVMPRGDEVDEFEEDDADRQQKPRAPTPKGRSLRQGGGRRKGRGGRHRSLEPNKKCKRQSSGDTRDKFPFMVIEDKDRTPEEGSRYRRSSSSVSSSSATSLSEMDSSPSSAAVSTSSCVDESNNNSRSCCVLSIPVEPSEYGLGEAIVAPTTLVVTACDGACSSRSQASSSPSSTARHNRRGRRGEGSRGRRGKNRKTTTCQPTDSQPLDVWFFDHNHNLVQASLPNMIVSQCGCRRNS</sequence>
<evidence type="ECO:0000313" key="7">
    <source>
        <dbReference type="EMBL" id="PVD30756.1"/>
    </source>
</evidence>
<dbReference type="EMBL" id="PZQS01000005">
    <property type="protein sequence ID" value="PVD30756.1"/>
    <property type="molecule type" value="Genomic_DNA"/>
</dbReference>
<dbReference type="PANTHER" id="PTHR11848:SF78">
    <property type="entry name" value="GROWTH_DIFFERENTIATION FACTOR 15"/>
    <property type="match status" value="1"/>
</dbReference>
<dbReference type="SUPFAM" id="SSF57501">
    <property type="entry name" value="Cystine-knot cytokines"/>
    <property type="match status" value="1"/>
</dbReference>
<evidence type="ECO:0000256" key="2">
    <source>
        <dbReference type="ARBA" id="ARBA00006656"/>
    </source>
</evidence>
<keyword evidence="8" id="KW-1185">Reference proteome</keyword>